<name>A0ABM1SJB4_LIMPO</name>
<gene>
    <name evidence="5" type="primary">LOC106461149</name>
</gene>
<reference evidence="5" key="1">
    <citation type="submission" date="2025-08" db="UniProtKB">
        <authorList>
            <consortium name="RefSeq"/>
        </authorList>
    </citation>
    <scope>IDENTIFICATION</scope>
    <source>
        <tissue evidence="5">Muscle</tissue>
    </source>
</reference>
<evidence type="ECO:0000313" key="4">
    <source>
        <dbReference type="Proteomes" id="UP000694941"/>
    </source>
</evidence>
<dbReference type="InterPro" id="IPR006730">
    <property type="entry name" value="Sestrin"/>
</dbReference>
<dbReference type="PANTHER" id="PTHR12474:SF0">
    <property type="entry name" value="SESTRIN HOMOLOG"/>
    <property type="match status" value="1"/>
</dbReference>
<comment type="similarity">
    <text evidence="2">Belongs to the sestrin family.</text>
</comment>
<evidence type="ECO:0000313" key="5">
    <source>
        <dbReference type="RefSeq" id="XP_022243720.1"/>
    </source>
</evidence>
<evidence type="ECO:0000256" key="2">
    <source>
        <dbReference type="ARBA" id="ARBA00008350"/>
    </source>
</evidence>
<dbReference type="SUPFAM" id="SSF69118">
    <property type="entry name" value="AhpD-like"/>
    <property type="match status" value="1"/>
</dbReference>
<evidence type="ECO:0000256" key="1">
    <source>
        <dbReference type="ARBA" id="ARBA00004496"/>
    </source>
</evidence>
<organism evidence="4 5">
    <name type="scientific">Limulus polyphemus</name>
    <name type="common">Atlantic horseshoe crab</name>
    <dbReference type="NCBI Taxonomy" id="6850"/>
    <lineage>
        <taxon>Eukaryota</taxon>
        <taxon>Metazoa</taxon>
        <taxon>Ecdysozoa</taxon>
        <taxon>Arthropoda</taxon>
        <taxon>Chelicerata</taxon>
        <taxon>Merostomata</taxon>
        <taxon>Xiphosura</taxon>
        <taxon>Limulidae</taxon>
        <taxon>Limulus</taxon>
    </lineage>
</organism>
<dbReference type="InterPro" id="IPR029032">
    <property type="entry name" value="AhpD-like"/>
</dbReference>
<accession>A0ABM1SJB4</accession>
<dbReference type="Pfam" id="PF04636">
    <property type="entry name" value="PA26"/>
    <property type="match status" value="1"/>
</dbReference>
<dbReference type="Proteomes" id="UP000694941">
    <property type="component" value="Unplaced"/>
</dbReference>
<evidence type="ECO:0000256" key="3">
    <source>
        <dbReference type="ARBA" id="ARBA00022490"/>
    </source>
</evidence>
<sequence>MSDCLSMDQTRISVLALKMFVPLCSRDARIRGQALEFLDCGFKSWSNGRPPVHVTSKFHLKHGDPEDEKMLSALTLKDCLPFLLMLAYQCPFNDVREKLFGILHMLRMCHVNVPSSLSSGPSSFIPLDEAILPSTDNKKQTHDLFVDAFLQNNRLDHITQLMGFHPQYLDPFLRTQNYILKGDGPLPYDYRNYIAIMASARHCCTHLVRLQKQEFLLQGGNKNWLNGLDWVPQKLQDLNELNKILAHRPWLIKKSHIEKLTKGKDNWSLSEVVHAIVILAHFHCLSTFVFGCGISPEIDSSDGHTFQKSAATSNNLSAENSWNSHEAADTEAGVELLMQKMKTISEQHEEASQEEKLKCFQKEQSQSAELITANDNTPLPKSDILRYTDDPDFSYQDFAKRGEGSEIPTFRIQDYSWDDHGYSLLNRLYNDVGTILDEKFKITYDLTYYTMGFKNNVDTSTFRRAIWNYIQCMYGIRHDDYDYREVNELLEKPLKAYIKTLSCYPERTTKKDYDSVMREFKHSEKVHVNLMMLEARMQAELLYALRAIMRYMT</sequence>
<dbReference type="RefSeq" id="XP_022243720.1">
    <property type="nucleotide sequence ID" value="XM_022388012.1"/>
</dbReference>
<proteinExistence type="inferred from homology"/>
<keyword evidence="4" id="KW-1185">Reference proteome</keyword>
<protein>
    <submittedName>
        <fullName evidence="5">Sestrin-1-like isoform X1</fullName>
    </submittedName>
</protein>
<dbReference type="PANTHER" id="PTHR12474">
    <property type="entry name" value="P53 REGULATED PA26 NUCLEAR PROTEIN SESTRIN"/>
    <property type="match status" value="1"/>
</dbReference>
<comment type="subcellular location">
    <subcellularLocation>
        <location evidence="1">Cytoplasm</location>
    </subcellularLocation>
</comment>
<dbReference type="GeneID" id="106461149"/>
<keyword evidence="3" id="KW-0963">Cytoplasm</keyword>